<evidence type="ECO:0000313" key="2">
    <source>
        <dbReference type="EMBL" id="QKU35256.1"/>
    </source>
</evidence>
<dbReference type="KEGG" id="vg:80518678"/>
<sequence>MIIYFNIIMITTVISGLFGCITAYGLYCDYENRLLFNNQFMRTKKINDKMLIVGTLTNEFYNESEHDNYKSVDLLPYPIFVYDNPIYKIDSHIKNKIKFHDYDLPSKNFNKNSRFRFRPRHNVRIVEHWITNNLFDFISPILKIDGTPMVMKNNCKIHYTKIKSHYIDNDKYIIEKYIPNNSQVAILTNKKNDTFNVESIGTINDVVNDVALKYYGICDGYTAGLCIGLCVSVICFVGSLVKN</sequence>
<proteinExistence type="predicted"/>
<name>A0A6N1NUR5_9VIRU</name>
<feature type="transmembrane region" description="Helical" evidence="1">
    <location>
        <begin position="221"/>
        <end position="241"/>
    </location>
</feature>
<dbReference type="EMBL" id="KY523104">
    <property type="protein sequence ID" value="QKU35256.1"/>
    <property type="molecule type" value="Genomic_DNA"/>
</dbReference>
<keyword evidence="1" id="KW-1133">Transmembrane helix</keyword>
<accession>A0A6N1NUR5</accession>
<dbReference type="RefSeq" id="YP_010781914.1">
    <property type="nucleotide sequence ID" value="NC_075039.1"/>
</dbReference>
<feature type="transmembrane region" description="Helical" evidence="1">
    <location>
        <begin position="7"/>
        <end position="27"/>
    </location>
</feature>
<protein>
    <submittedName>
        <fullName evidence="2">Uncharacterized protein</fullName>
    </submittedName>
</protein>
<reference evidence="2" key="2">
    <citation type="journal article" date="2018" name="Nat. Commun.">
        <title>Tailed giant Tupanvirus possesses the most complete translational apparatus of the known virosphere.</title>
        <authorList>
            <person name="Abrahao J."/>
            <person name="Silva L."/>
            <person name="Silva L.S."/>
            <person name="Khalil J.Y.B."/>
            <person name="Rodrigues R."/>
            <person name="Arantes T."/>
            <person name="Assis F."/>
            <person name="Boratto P."/>
            <person name="Andrade M."/>
            <person name="Kroon E.G."/>
            <person name="Ribeiro B."/>
            <person name="Bergier I."/>
            <person name="Seligmann H."/>
            <person name="Ghigo E."/>
            <person name="Colson P."/>
            <person name="Levasseur A."/>
            <person name="Kroemer G."/>
            <person name="Raoult D."/>
            <person name="La Scola B."/>
        </authorList>
    </citation>
    <scope>NUCLEOTIDE SEQUENCE [LARGE SCALE GENOMIC DNA]</scope>
    <source>
        <strain evidence="2">Soda lake</strain>
    </source>
</reference>
<keyword evidence="1" id="KW-0812">Transmembrane</keyword>
<dbReference type="GeneID" id="80518678"/>
<evidence type="ECO:0000256" key="1">
    <source>
        <dbReference type="SAM" id="Phobius"/>
    </source>
</evidence>
<keyword evidence="1" id="KW-0472">Membrane</keyword>
<reference evidence="2" key="1">
    <citation type="submission" date="2017-01" db="EMBL/GenBank/DDBJ databases">
        <authorList>
            <person name="Assis F.L."/>
            <person name="Abrahao J.S."/>
            <person name="Silva L."/>
            <person name="Khalil J.B."/>
            <person name="Rodrigues R."/>
            <person name="Silva L.S."/>
            <person name="Arantes T."/>
            <person name="Boratto P."/>
            <person name="Andrade M."/>
            <person name="Kroon E.G."/>
            <person name="Ribeiro B."/>
            <person name="Bergier I."/>
            <person name="Seligmann H."/>
            <person name="Ghigo E."/>
            <person name="Colson P."/>
            <person name="Levasseur A."/>
            <person name="Raoult D."/>
            <person name="Scola B.L."/>
        </authorList>
    </citation>
    <scope>NUCLEOTIDE SEQUENCE</scope>
    <source>
        <strain evidence="2">Soda lake</strain>
    </source>
</reference>
<organism evidence="2">
    <name type="scientific">Tupanvirus soda lake</name>
    <dbReference type="NCBI Taxonomy" id="2126985"/>
    <lineage>
        <taxon>Viruses</taxon>
        <taxon>Varidnaviria</taxon>
        <taxon>Bamfordvirae</taxon>
        <taxon>Nucleocytoviricota</taxon>
        <taxon>Megaviricetes</taxon>
        <taxon>Imitervirales</taxon>
        <taxon>Mimiviridae</taxon>
        <taxon>Megamimivirinae</taxon>
        <taxon>Tupanvirus</taxon>
        <taxon>Tupanvirus salinum</taxon>
    </lineage>
</organism>